<evidence type="ECO:0000256" key="1">
    <source>
        <dbReference type="ARBA" id="ARBA00022505"/>
    </source>
</evidence>
<dbReference type="PROSITE" id="PS51866">
    <property type="entry name" value="MOP"/>
    <property type="match status" value="1"/>
</dbReference>
<dbReference type="Gene3D" id="2.40.50.100">
    <property type="match status" value="1"/>
</dbReference>
<dbReference type="GO" id="GO:0003677">
    <property type="term" value="F:DNA binding"/>
    <property type="evidence" value="ECO:0007669"/>
    <property type="project" value="InterPro"/>
</dbReference>
<evidence type="ECO:0000313" key="5">
    <source>
        <dbReference type="EMBL" id="TDQ53156.1"/>
    </source>
</evidence>
<dbReference type="RefSeq" id="WP_133741246.1">
    <property type="nucleotide sequence ID" value="NZ_SNYN01000005.1"/>
</dbReference>
<sequence length="136" mass="14507">MPVFRIGEVAELVGVSPDTVRRWVDAGRLPADRDEQGRRLVDGADLAAFMREGADDDPARAFSSARNRFHGLVTAITRDGVMAQVEMQAGVHRVVSLLSREAVDEMGLEVGSLAVAVVKSTNVVVETGAGQGVRHA</sequence>
<dbReference type="PROSITE" id="PS50937">
    <property type="entry name" value="HTH_MERR_2"/>
    <property type="match status" value="1"/>
</dbReference>
<dbReference type="EMBL" id="SNYN01000005">
    <property type="protein sequence ID" value="TDQ53156.1"/>
    <property type="molecule type" value="Genomic_DNA"/>
</dbReference>
<evidence type="ECO:0000313" key="6">
    <source>
        <dbReference type="Proteomes" id="UP000295281"/>
    </source>
</evidence>
<dbReference type="Pfam" id="PF03459">
    <property type="entry name" value="TOBE"/>
    <property type="match status" value="1"/>
</dbReference>
<reference evidence="5 6" key="1">
    <citation type="submission" date="2019-03" db="EMBL/GenBank/DDBJ databases">
        <title>Genomic Encyclopedia of Type Strains, Phase IV (KMG-IV): sequencing the most valuable type-strain genomes for metagenomic binning, comparative biology and taxonomic classification.</title>
        <authorList>
            <person name="Goeker M."/>
        </authorList>
    </citation>
    <scope>NUCLEOTIDE SEQUENCE [LARGE SCALE GENOMIC DNA]</scope>
    <source>
        <strain evidence="5 6">DSM 46770</strain>
    </source>
</reference>
<evidence type="ECO:0000256" key="2">
    <source>
        <dbReference type="PROSITE-ProRule" id="PRU01213"/>
    </source>
</evidence>
<name>A0A4R6UZV4_9ACTN</name>
<protein>
    <submittedName>
        <fullName evidence="5">Molybdopterin-binding protein</fullName>
    </submittedName>
</protein>
<dbReference type="InterPro" id="IPR005116">
    <property type="entry name" value="Transp-assoc_OB_typ1"/>
</dbReference>
<accession>A0A4R6UZV4</accession>
<dbReference type="InterPro" id="IPR010093">
    <property type="entry name" value="SinI_DNA-bd"/>
</dbReference>
<dbReference type="CDD" id="cd04762">
    <property type="entry name" value="HTH_MerR-trunc"/>
    <property type="match status" value="1"/>
</dbReference>
<dbReference type="Gene3D" id="1.10.1660.10">
    <property type="match status" value="1"/>
</dbReference>
<dbReference type="InterPro" id="IPR000551">
    <property type="entry name" value="MerR-type_HTH_dom"/>
</dbReference>
<dbReference type="Proteomes" id="UP000295281">
    <property type="component" value="Unassembled WGS sequence"/>
</dbReference>
<gene>
    <name evidence="5" type="ORF">EV190_105278</name>
</gene>
<dbReference type="Pfam" id="PF00376">
    <property type="entry name" value="MerR"/>
    <property type="match status" value="1"/>
</dbReference>
<keyword evidence="1 2" id="KW-0500">Molybdenum</keyword>
<dbReference type="OrthoDB" id="271159at2"/>
<comment type="caution">
    <text evidence="5">The sequence shown here is derived from an EMBL/GenBank/DDBJ whole genome shotgun (WGS) entry which is preliminary data.</text>
</comment>
<dbReference type="InterPro" id="IPR008995">
    <property type="entry name" value="Mo/tungstate-bd_C_term_dom"/>
</dbReference>
<dbReference type="AlphaFoldDB" id="A0A4R6UZV4"/>
<dbReference type="GO" id="GO:0006355">
    <property type="term" value="P:regulation of DNA-templated transcription"/>
    <property type="evidence" value="ECO:0007669"/>
    <property type="project" value="InterPro"/>
</dbReference>
<evidence type="ECO:0000259" key="4">
    <source>
        <dbReference type="PROSITE" id="PS51866"/>
    </source>
</evidence>
<dbReference type="SUPFAM" id="SSF50331">
    <property type="entry name" value="MOP-like"/>
    <property type="match status" value="1"/>
</dbReference>
<dbReference type="GO" id="GO:0015689">
    <property type="term" value="P:molybdate ion transport"/>
    <property type="evidence" value="ECO:0007669"/>
    <property type="project" value="InterPro"/>
</dbReference>
<feature type="domain" description="Mop" evidence="4">
    <location>
        <begin position="62"/>
        <end position="127"/>
    </location>
</feature>
<dbReference type="NCBIfam" id="TIGR01764">
    <property type="entry name" value="excise"/>
    <property type="match status" value="1"/>
</dbReference>
<proteinExistence type="predicted"/>
<evidence type="ECO:0000259" key="3">
    <source>
        <dbReference type="PROSITE" id="PS50937"/>
    </source>
</evidence>
<organism evidence="5 6">
    <name type="scientific">Actinorugispora endophytica</name>
    <dbReference type="NCBI Taxonomy" id="1605990"/>
    <lineage>
        <taxon>Bacteria</taxon>
        <taxon>Bacillati</taxon>
        <taxon>Actinomycetota</taxon>
        <taxon>Actinomycetes</taxon>
        <taxon>Streptosporangiales</taxon>
        <taxon>Nocardiopsidaceae</taxon>
        <taxon>Actinorugispora</taxon>
    </lineage>
</organism>
<dbReference type="InterPro" id="IPR004606">
    <property type="entry name" value="Mop_domain"/>
</dbReference>
<keyword evidence="6" id="KW-1185">Reference proteome</keyword>
<feature type="domain" description="HTH merR-type" evidence="3">
    <location>
        <begin position="3"/>
        <end position="40"/>
    </location>
</feature>